<comment type="caution">
    <text evidence="1">Lacks conserved residue(s) required for the propagation of feature annotation.</text>
</comment>
<keyword evidence="1" id="KW-1015">Disulfide bond</keyword>
<feature type="domain" description="ShKT" evidence="3">
    <location>
        <begin position="251"/>
        <end position="285"/>
    </location>
</feature>
<evidence type="ECO:0000313" key="4">
    <source>
        <dbReference type="EMBL" id="KAK6750371.1"/>
    </source>
</evidence>
<feature type="region of interest" description="Disordered" evidence="2">
    <location>
        <begin position="387"/>
        <end position="412"/>
    </location>
</feature>
<comment type="caution">
    <text evidence="4">The sequence shown here is derived from an EMBL/GenBank/DDBJ whole genome shotgun (WGS) entry which is preliminary data.</text>
</comment>
<reference evidence="4 5" key="1">
    <citation type="submission" date="2023-08" db="EMBL/GenBank/DDBJ databases">
        <title>A Necator americanus chromosomal reference genome.</title>
        <authorList>
            <person name="Ilik V."/>
            <person name="Petrzelkova K.J."/>
            <person name="Pardy F."/>
            <person name="Fuh T."/>
            <person name="Niatou-Singa F.S."/>
            <person name="Gouil Q."/>
            <person name="Baker L."/>
            <person name="Ritchie M.E."/>
            <person name="Jex A.R."/>
            <person name="Gazzola D."/>
            <person name="Li H."/>
            <person name="Toshio Fujiwara R."/>
            <person name="Zhan B."/>
            <person name="Aroian R.V."/>
            <person name="Pafco B."/>
            <person name="Schwarz E.M."/>
        </authorList>
    </citation>
    <scope>NUCLEOTIDE SEQUENCE [LARGE SCALE GENOMIC DNA]</scope>
    <source>
        <strain evidence="4 5">Aroian</strain>
        <tissue evidence="4">Whole animal</tissue>
    </source>
</reference>
<dbReference type="InterPro" id="IPR003582">
    <property type="entry name" value="ShKT_dom"/>
</dbReference>
<organism evidence="4 5">
    <name type="scientific">Necator americanus</name>
    <name type="common">Human hookworm</name>
    <dbReference type="NCBI Taxonomy" id="51031"/>
    <lineage>
        <taxon>Eukaryota</taxon>
        <taxon>Metazoa</taxon>
        <taxon>Ecdysozoa</taxon>
        <taxon>Nematoda</taxon>
        <taxon>Chromadorea</taxon>
        <taxon>Rhabditida</taxon>
        <taxon>Rhabditina</taxon>
        <taxon>Rhabditomorpha</taxon>
        <taxon>Strongyloidea</taxon>
        <taxon>Ancylostomatidae</taxon>
        <taxon>Bunostominae</taxon>
        <taxon>Necator</taxon>
    </lineage>
</organism>
<dbReference type="PROSITE" id="PS51670">
    <property type="entry name" value="SHKT"/>
    <property type="match status" value="2"/>
</dbReference>
<evidence type="ECO:0000256" key="1">
    <source>
        <dbReference type="PROSITE-ProRule" id="PRU01005"/>
    </source>
</evidence>
<dbReference type="SMART" id="SM00254">
    <property type="entry name" value="ShKT"/>
    <property type="match status" value="2"/>
</dbReference>
<evidence type="ECO:0000313" key="5">
    <source>
        <dbReference type="Proteomes" id="UP001303046"/>
    </source>
</evidence>
<feature type="region of interest" description="Disordered" evidence="2">
    <location>
        <begin position="49"/>
        <end position="77"/>
    </location>
</feature>
<accession>A0ABR1DLN9</accession>
<dbReference type="EMBL" id="JAVFWL010000004">
    <property type="protein sequence ID" value="KAK6750371.1"/>
    <property type="molecule type" value="Genomic_DNA"/>
</dbReference>
<proteinExistence type="predicted"/>
<feature type="compositionally biased region" description="Polar residues" evidence="2">
    <location>
        <begin position="398"/>
        <end position="412"/>
    </location>
</feature>
<feature type="compositionally biased region" description="Basic and acidic residues" evidence="2">
    <location>
        <begin position="60"/>
        <end position="77"/>
    </location>
</feature>
<feature type="disulfide bond" evidence="1">
    <location>
        <begin position="251"/>
        <end position="285"/>
    </location>
</feature>
<dbReference type="Proteomes" id="UP001303046">
    <property type="component" value="Unassembled WGS sequence"/>
</dbReference>
<name>A0ABR1DLN9_NECAM</name>
<evidence type="ECO:0000256" key="2">
    <source>
        <dbReference type="SAM" id="MobiDB-lite"/>
    </source>
</evidence>
<gene>
    <name evidence="4" type="primary">Necator_chrIV.g15678</name>
    <name evidence="4" type="ORF">RB195_002383</name>
</gene>
<feature type="domain" description="ShKT" evidence="3">
    <location>
        <begin position="295"/>
        <end position="329"/>
    </location>
</feature>
<evidence type="ECO:0000259" key="3">
    <source>
        <dbReference type="PROSITE" id="PS51670"/>
    </source>
</evidence>
<protein>
    <recommendedName>
        <fullName evidence="3">ShKT domain-containing protein</fullName>
    </recommendedName>
</protein>
<keyword evidence="5" id="KW-1185">Reference proteome</keyword>
<dbReference type="Pfam" id="PF01549">
    <property type="entry name" value="ShK"/>
    <property type="match status" value="2"/>
</dbReference>
<feature type="disulfide bond" evidence="1">
    <location>
        <begin position="295"/>
        <end position="329"/>
    </location>
</feature>
<sequence>MKETSGGQQPGETIAIFIPVPSPNLPILYSSSVAFPSFALKSPTTNFAEGGGEEWPDEVIGSRENRRNGRQMDRRPSYMDQGTTLRHFAKTVVNLSSGLLLARLPIPRSRNVECVELLLSLGTVPEDEPPLCIAVPRPVSPPRHYEGMINSGGLSNQYTDNLYSYAPQSTCSSSNPNGCNSAYLFCNTQVNACVGRIKPGSSCSLVNGVDPCYGVCQGGMCVAPSADAPRRILLPTLPPSASVVPVPDELCFNMNQCCGPWSARGECYRNPGVMRVVCPASCGWCTPRYNLGDNCVNRASTCQRFKLTGECTQNYQWMAENCRKECAYCQKTREQMCPELGPGVASDSPRTPTIVQQCTDSRPCCIDKLQRTCSTLPSLIKECGSAHLQSPQTPPSAPVQSDAQAYSPYSSK</sequence>